<keyword evidence="16" id="KW-1185">Reference proteome</keyword>
<keyword evidence="4 9" id="KW-0548">Nucleotidyltransferase</keyword>
<dbReference type="GO" id="GO:0003968">
    <property type="term" value="F:RNA-directed RNA polymerase activity"/>
    <property type="evidence" value="ECO:0007669"/>
    <property type="project" value="UniProtKB-KW"/>
</dbReference>
<feature type="coiled-coil region" evidence="10">
    <location>
        <begin position="851"/>
        <end position="897"/>
    </location>
</feature>
<sequence>MSDTWSAPVALAALPDAVEQLLQNICMNQNQAPPGAYVRQKLASLGEEAALGILRVISASIIRKSLDGFILYMIDKAPPQAQRLAPVSPLRTPSSPSHLMFSPPLGNLRGSPSSSLSSDSAVSPKLAAWGELEFRKAFLILSYIGENQLDDIDDISAAEIRSLKHLGMVDFEERVWEALGQKYIDKEDRRMTLDWDAKKTHLYHCHVSLDGKYRFKGPYFHKTKTHLHRVLGDENVLAVKFAEEVADSRIFSRDYYSMYHKIAREGIRVGSHRYCFFVFKDGGKEEKKKNPTSSAVKCYFIRMESNATIDQSQYILSRKTVNEARSVFMHAHGLSSVTSFMARFSLILSKTVKLEVDLASVNIEVIEDVLCRDRDGNIVYDKDDKPRIHTDGTGFISEDLALLCPHNFYKGEQIRDENVEPLLIQFRLFNNGCAVKGTVLVNKKLPPRTIQVRPSMVKVLTDPNLSTIRTENSFEIVGTSNKPKRTFLSRYLIALLSYGGVPKEYFIDIVINALRDAHGVFSNKRAALKVSVCHGDMDDFSAARMILSGIPLDESFLQHRLSILMKEEQRSLGGGKLPVPESYYVMGTADPTGILESDEVCVILDNGQISGKVLVYRNPGLHFGDIHVLKATYVKALESFIGNAKYAIFFSCKGPRSLADEIAGGDFDGDLYWVSRNPQLLEYYKGSEPWTPTSSLQNVPNHNVLNKKPSDFSAEELEEELFKLFLTTRFQPRYAKSVAADSWLALMDRLLILGEDCIEEKDHVKAKILQLIDIYYDALDAPKKGGQKVKVPKKLRAESFPHYMERHNSYTSTSILGLIYDKVKSYQSEDPSVKEIWKLPCFDVEVPEACLNKWKEHYEQYRQEMANAMNNGDVGKNEAAKEVIRKYKKGKNEAAEEVIRKYKKILYGAAEFEESERGMEEIFNEALAIYHITYNFAVSKRLVKYCGFAWKVAGPALLKYHAMKKGEQSIFCLPSVLQEILKHPFNRSPFGEFRTVDKVSIGLATRPHAPSGDTARSSTHFHASATALNAPTRLHKTPFTLKIIPMDKSEAI</sequence>
<evidence type="ECO:0000259" key="14">
    <source>
        <dbReference type="Pfam" id="PF26253"/>
    </source>
</evidence>
<reference evidence="15 16" key="1">
    <citation type="submission" date="2019-06" db="EMBL/GenBank/DDBJ databases">
        <title>A chromosomal-level reference genome of Carpinus fangiana (Coryloideae, Betulaceae).</title>
        <authorList>
            <person name="Yang X."/>
            <person name="Wang Z."/>
            <person name="Zhang L."/>
            <person name="Hao G."/>
            <person name="Liu J."/>
            <person name="Yang Y."/>
        </authorList>
    </citation>
    <scope>NUCLEOTIDE SEQUENCE [LARGE SCALE GENOMIC DNA]</scope>
    <source>
        <strain evidence="15">Cfa_2016G</strain>
        <tissue evidence="15">Leaf</tissue>
    </source>
</reference>
<dbReference type="InterPro" id="IPR058751">
    <property type="entry name" value="RDRP_helical"/>
</dbReference>
<evidence type="ECO:0000313" key="16">
    <source>
        <dbReference type="Proteomes" id="UP000327013"/>
    </source>
</evidence>
<keyword evidence="5 9" id="KW-0694">RNA-binding</keyword>
<evidence type="ECO:0000256" key="8">
    <source>
        <dbReference type="ARBA" id="ARBA00093763"/>
    </source>
</evidence>
<comment type="catalytic activity">
    <reaction evidence="7 9">
        <text>RNA(n) + a ribonucleoside 5'-triphosphate = RNA(n+1) + diphosphate</text>
        <dbReference type="Rhea" id="RHEA:21248"/>
        <dbReference type="Rhea" id="RHEA-COMP:14527"/>
        <dbReference type="Rhea" id="RHEA-COMP:17342"/>
        <dbReference type="ChEBI" id="CHEBI:33019"/>
        <dbReference type="ChEBI" id="CHEBI:61557"/>
        <dbReference type="ChEBI" id="CHEBI:140395"/>
        <dbReference type="EC" id="2.7.7.48"/>
    </reaction>
</comment>
<dbReference type="InterPro" id="IPR058697">
    <property type="entry name" value="RDRP3-5_N"/>
</dbReference>
<evidence type="ECO:0000259" key="11">
    <source>
        <dbReference type="Pfam" id="PF05183"/>
    </source>
</evidence>
<dbReference type="AlphaFoldDB" id="A0A5N6QHR8"/>
<comment type="function">
    <text evidence="8 9">Probably involved in the RNA silencing pathway and required for the generation of small interfering RNAs (siRNAs).</text>
</comment>
<dbReference type="Pfam" id="PF05183">
    <property type="entry name" value="RdRP"/>
    <property type="match status" value="1"/>
</dbReference>
<dbReference type="Pfam" id="PF26249">
    <property type="entry name" value="4HB_RdRP3_N"/>
    <property type="match status" value="1"/>
</dbReference>
<dbReference type="InterPro" id="IPR007855">
    <property type="entry name" value="RDRP"/>
</dbReference>
<evidence type="ECO:0000256" key="9">
    <source>
        <dbReference type="RuleBase" id="RU363098"/>
    </source>
</evidence>
<keyword evidence="2 9" id="KW-0696">RNA-directed RNA polymerase</keyword>
<evidence type="ECO:0000256" key="5">
    <source>
        <dbReference type="ARBA" id="ARBA00022884"/>
    </source>
</evidence>
<dbReference type="OrthoDB" id="6513042at2759"/>
<dbReference type="PANTHER" id="PTHR23079">
    <property type="entry name" value="RNA-DEPENDENT RNA POLYMERASE"/>
    <property type="match status" value="1"/>
</dbReference>
<evidence type="ECO:0000259" key="13">
    <source>
        <dbReference type="Pfam" id="PF26252"/>
    </source>
</evidence>
<evidence type="ECO:0000256" key="4">
    <source>
        <dbReference type="ARBA" id="ARBA00022695"/>
    </source>
</evidence>
<feature type="domain" description="RDRP3-5 N-terminal" evidence="12">
    <location>
        <begin position="13"/>
        <end position="77"/>
    </location>
</feature>
<dbReference type="Proteomes" id="UP000327013">
    <property type="component" value="Chromosome 1"/>
</dbReference>
<protein>
    <recommendedName>
        <fullName evidence="9">RNA-dependent RNA polymerase</fullName>
        <ecNumber evidence="9">2.7.7.48</ecNumber>
    </recommendedName>
</protein>
<proteinExistence type="inferred from homology"/>
<feature type="domain" description="RDRP C-terminal head" evidence="14">
    <location>
        <begin position="843"/>
        <end position="968"/>
    </location>
</feature>
<dbReference type="EC" id="2.7.7.48" evidence="9"/>
<dbReference type="GO" id="GO:0031380">
    <property type="term" value="C:nuclear RNA-directed RNA polymerase complex"/>
    <property type="evidence" value="ECO:0007669"/>
    <property type="project" value="TreeGrafter"/>
</dbReference>
<gene>
    <name evidence="15" type="ORF">FH972_003194</name>
</gene>
<keyword evidence="10" id="KW-0175">Coiled coil</keyword>
<keyword evidence="6 9" id="KW-0943">RNA-mediated gene silencing</keyword>
<dbReference type="Pfam" id="PF26253">
    <property type="entry name" value="RdRP_head"/>
    <property type="match status" value="1"/>
</dbReference>
<dbReference type="PANTHER" id="PTHR23079:SF55">
    <property type="entry name" value="RNA-DIRECTED RNA POLYMERASE"/>
    <property type="match status" value="1"/>
</dbReference>
<feature type="domain" description="RDRP helical" evidence="13">
    <location>
        <begin position="126"/>
        <end position="195"/>
    </location>
</feature>
<evidence type="ECO:0000256" key="1">
    <source>
        <dbReference type="ARBA" id="ARBA00005762"/>
    </source>
</evidence>
<keyword evidence="3 9" id="KW-0808">Transferase</keyword>
<evidence type="ECO:0000256" key="2">
    <source>
        <dbReference type="ARBA" id="ARBA00022484"/>
    </source>
</evidence>
<evidence type="ECO:0000256" key="3">
    <source>
        <dbReference type="ARBA" id="ARBA00022679"/>
    </source>
</evidence>
<evidence type="ECO:0000256" key="6">
    <source>
        <dbReference type="ARBA" id="ARBA00023158"/>
    </source>
</evidence>
<evidence type="ECO:0000256" key="10">
    <source>
        <dbReference type="SAM" id="Coils"/>
    </source>
</evidence>
<evidence type="ECO:0000313" key="15">
    <source>
        <dbReference type="EMBL" id="KAE7998675.1"/>
    </source>
</evidence>
<comment type="similarity">
    <text evidence="1 9">Belongs to the RdRP family.</text>
</comment>
<dbReference type="InterPro" id="IPR058752">
    <property type="entry name" value="RDRP_C_head"/>
</dbReference>
<evidence type="ECO:0000259" key="12">
    <source>
        <dbReference type="Pfam" id="PF26249"/>
    </source>
</evidence>
<dbReference type="GO" id="GO:0003723">
    <property type="term" value="F:RNA binding"/>
    <property type="evidence" value="ECO:0007669"/>
    <property type="project" value="UniProtKB-KW"/>
</dbReference>
<dbReference type="GO" id="GO:0030422">
    <property type="term" value="P:siRNA processing"/>
    <property type="evidence" value="ECO:0007669"/>
    <property type="project" value="TreeGrafter"/>
</dbReference>
<dbReference type="Pfam" id="PF26252">
    <property type="entry name" value="RdRP_helical"/>
    <property type="match status" value="1"/>
</dbReference>
<organism evidence="15 16">
    <name type="scientific">Carpinus fangiana</name>
    <dbReference type="NCBI Taxonomy" id="176857"/>
    <lineage>
        <taxon>Eukaryota</taxon>
        <taxon>Viridiplantae</taxon>
        <taxon>Streptophyta</taxon>
        <taxon>Embryophyta</taxon>
        <taxon>Tracheophyta</taxon>
        <taxon>Spermatophyta</taxon>
        <taxon>Magnoliopsida</taxon>
        <taxon>eudicotyledons</taxon>
        <taxon>Gunneridae</taxon>
        <taxon>Pentapetalae</taxon>
        <taxon>rosids</taxon>
        <taxon>fabids</taxon>
        <taxon>Fagales</taxon>
        <taxon>Betulaceae</taxon>
        <taxon>Carpinus</taxon>
    </lineage>
</organism>
<accession>A0A5N6QHR8</accession>
<dbReference type="EMBL" id="CM017321">
    <property type="protein sequence ID" value="KAE7998675.1"/>
    <property type="molecule type" value="Genomic_DNA"/>
</dbReference>
<name>A0A5N6QHR8_9ROSI</name>
<feature type="domain" description="RDRP core" evidence="11">
    <location>
        <begin position="213"/>
        <end position="823"/>
    </location>
</feature>
<evidence type="ECO:0000256" key="7">
    <source>
        <dbReference type="ARBA" id="ARBA00048744"/>
    </source>
</evidence>
<dbReference type="InterPro" id="IPR057596">
    <property type="entry name" value="RDRP_core"/>
</dbReference>